<accession>A0A9P1ZGG1</accession>
<reference evidence="2 5" key="2">
    <citation type="submission" date="2019-03" db="EMBL/GenBank/DDBJ databases">
        <authorList>
            <person name="Ashton P.M."/>
            <person name="Dallman T."/>
            <person name="Nair S."/>
            <person name="De Pinna E."/>
            <person name="Peters T."/>
            <person name="Grant K."/>
        </authorList>
    </citation>
    <scope>NUCLEOTIDE SEQUENCE [LARGE SCALE GENOMIC DNA]</scope>
    <source>
        <strain evidence="2">RL15000440</strain>
    </source>
</reference>
<reference evidence="6 7" key="1">
    <citation type="submission" date="2018-06" db="EMBL/GenBank/DDBJ databases">
        <authorList>
            <consortium name="GenomeTrakr: Next Generation Sequencing Network for Food Pathogen Tracability"/>
        </authorList>
    </citation>
    <scope>NUCLEOTIDE SEQUENCE [LARGE SCALE GENOMIC DNA]</scope>
    <source>
        <strain evidence="3">FDA00011243</strain>
        <strain evidence="4 7">FDA1005580-S054-001</strain>
        <strain evidence="6">FDA956581-098-004</strain>
    </source>
</reference>
<evidence type="ECO:0000313" key="5">
    <source>
        <dbReference type="Proteomes" id="UP000332711"/>
    </source>
</evidence>
<comment type="caution">
    <text evidence="4">The sequence shown here is derived from an EMBL/GenBank/DDBJ whole genome shotgun (WGS) entry which is preliminary data.</text>
</comment>
<dbReference type="RefSeq" id="WP_023550454.1">
    <property type="nucleotide sequence ID" value="NC_021824.1"/>
</dbReference>
<sequence length="190" mass="21323">MNKRGALISIFAIAIFVLASCGSTSPPKSDKAGEVNNQKDTVVKSDKVILSSMNLNDPLVIDFKKAQLRHITNASENTQMNFKTDEKDFYYVYIKYNVSNPSPTMYAWSDFETAIVDGKQEKLNDPEINFGKNNGYEIQGNSEIEGNSIKLLAKKSTSKVELIPTEPLENNEFTGEEEEYIPENIIINLK</sequence>
<evidence type="ECO:0000313" key="6">
    <source>
        <dbReference type="Proteomes" id="UP000481141"/>
    </source>
</evidence>
<dbReference type="EMBL" id="AAASTI010000001">
    <property type="protein sequence ID" value="EAE5602491.1"/>
    <property type="molecule type" value="Genomic_DNA"/>
</dbReference>
<dbReference type="PROSITE" id="PS51257">
    <property type="entry name" value="PROKAR_LIPOPROTEIN"/>
    <property type="match status" value="1"/>
</dbReference>
<dbReference type="EMBL" id="AABAYG010000001">
    <property type="protein sequence ID" value="EAG2243836.1"/>
    <property type="molecule type" value="Genomic_DNA"/>
</dbReference>
<dbReference type="EMBL" id="AABBYJ010000001">
    <property type="protein sequence ID" value="EAG4330152.1"/>
    <property type="molecule type" value="Genomic_DNA"/>
</dbReference>
<name>A0A9P1ZGG1_LISMN</name>
<dbReference type="Proteomes" id="UP000481141">
    <property type="component" value="Unassembled WGS sequence"/>
</dbReference>
<feature type="chain" id="PRO_5041112279" description="DUF5067 domain-containing protein" evidence="1">
    <location>
        <begin position="20"/>
        <end position="190"/>
    </location>
</feature>
<proteinExistence type="predicted"/>
<gene>
    <name evidence="3" type="ORF">B1S26_00305</name>
    <name evidence="4" type="ORF">CAV64_02640</name>
    <name evidence="2" type="ORF">E1X78_00045</name>
</gene>
<evidence type="ECO:0000256" key="1">
    <source>
        <dbReference type="SAM" id="SignalP"/>
    </source>
</evidence>
<protein>
    <recommendedName>
        <fullName evidence="8">DUF5067 domain-containing protein</fullName>
    </recommendedName>
</protein>
<evidence type="ECO:0000313" key="4">
    <source>
        <dbReference type="EMBL" id="EAG4330152.1"/>
    </source>
</evidence>
<evidence type="ECO:0000313" key="2">
    <source>
        <dbReference type="EMBL" id="EAE5602491.1"/>
    </source>
</evidence>
<keyword evidence="1" id="KW-0732">Signal</keyword>
<evidence type="ECO:0008006" key="8">
    <source>
        <dbReference type="Google" id="ProtNLM"/>
    </source>
</evidence>
<dbReference type="Proteomes" id="UP000332711">
    <property type="component" value="Unassembled WGS sequence"/>
</dbReference>
<feature type="signal peptide" evidence="1">
    <location>
        <begin position="1"/>
        <end position="19"/>
    </location>
</feature>
<evidence type="ECO:0000313" key="3">
    <source>
        <dbReference type="EMBL" id="EAG2243836.1"/>
    </source>
</evidence>
<dbReference type="Proteomes" id="UP000540117">
    <property type="component" value="Unassembled WGS sequence"/>
</dbReference>
<evidence type="ECO:0000313" key="7">
    <source>
        <dbReference type="Proteomes" id="UP000540117"/>
    </source>
</evidence>
<organism evidence="4 7">
    <name type="scientific">Listeria monocytogenes</name>
    <dbReference type="NCBI Taxonomy" id="1639"/>
    <lineage>
        <taxon>Bacteria</taxon>
        <taxon>Bacillati</taxon>
        <taxon>Bacillota</taxon>
        <taxon>Bacilli</taxon>
        <taxon>Bacillales</taxon>
        <taxon>Listeriaceae</taxon>
        <taxon>Listeria</taxon>
    </lineage>
</organism>
<dbReference type="AlphaFoldDB" id="A0A9P1ZGG1"/>